<sequence length="244" mass="26404">MYLSISIGFLVLPLLSVGQTITGPFQCMAAGNYNLCQNLWGRQAGVGSQNSTLIRADGNIVSWSTKYTWQNGPNSVKSYANVESTVAKGVQLQDVVSAPTTWSWNYESQSEGIRADVAYDIWTGVPPTGTPASANSSFEIMIWLSGLGGIQPVGSPVTTGVSLVGHTWDLWRGPNTNWEVLSFVAKDGEIKDFNVDLNDFFKYIIDNQSVEPTQYIQSIQAGTEPFTGQANLITSNYSVAIATA</sequence>
<dbReference type="GO" id="GO:0008810">
    <property type="term" value="F:cellulase activity"/>
    <property type="evidence" value="ECO:0007669"/>
    <property type="project" value="InterPro"/>
</dbReference>
<dbReference type="GO" id="GO:0000272">
    <property type="term" value="P:polysaccharide catabolic process"/>
    <property type="evidence" value="ECO:0007669"/>
    <property type="project" value="UniProtKB-KW"/>
</dbReference>
<dbReference type="SUPFAM" id="SSF49899">
    <property type="entry name" value="Concanavalin A-like lectins/glucanases"/>
    <property type="match status" value="1"/>
</dbReference>
<comment type="similarity">
    <text evidence="1 2">Belongs to the glycosyl hydrolase 12 (cellulase H) family.</text>
</comment>
<dbReference type="InterPro" id="IPR013320">
    <property type="entry name" value="ConA-like_dom_sf"/>
</dbReference>
<keyword evidence="5" id="KW-1185">Reference proteome</keyword>
<dbReference type="Pfam" id="PF01670">
    <property type="entry name" value="Glyco_hydro_12"/>
    <property type="match status" value="1"/>
</dbReference>
<keyword evidence="2" id="KW-0624">Polysaccharide degradation</keyword>
<gene>
    <name evidence="4" type="ORF">Moror_17818</name>
</gene>
<evidence type="ECO:0000313" key="4">
    <source>
        <dbReference type="EMBL" id="ESK97387.1"/>
    </source>
</evidence>
<keyword evidence="2" id="KW-0378">Hydrolase</keyword>
<dbReference type="PANTHER" id="PTHR34002">
    <property type="entry name" value="BLR1656 PROTEIN"/>
    <property type="match status" value="1"/>
</dbReference>
<dbReference type="Gene3D" id="2.60.120.180">
    <property type="match status" value="1"/>
</dbReference>
<dbReference type="PANTHER" id="PTHR34002:SF9">
    <property type="entry name" value="XYLOGLUCAN-SPECIFIC ENDO-BETA-1,4-GLUCANASE A"/>
    <property type="match status" value="1"/>
</dbReference>
<evidence type="ECO:0000256" key="3">
    <source>
        <dbReference type="SAM" id="SignalP"/>
    </source>
</evidence>
<keyword evidence="2" id="KW-0119">Carbohydrate metabolism</keyword>
<evidence type="ECO:0000256" key="1">
    <source>
        <dbReference type="ARBA" id="ARBA00005519"/>
    </source>
</evidence>
<dbReference type="AlphaFoldDB" id="V2XUD6"/>
<organism evidence="4 5">
    <name type="scientific">Moniliophthora roreri (strain MCA 2997)</name>
    <name type="common">Cocoa frosty pod rot fungus</name>
    <name type="synonym">Crinipellis roreri</name>
    <dbReference type="NCBI Taxonomy" id="1381753"/>
    <lineage>
        <taxon>Eukaryota</taxon>
        <taxon>Fungi</taxon>
        <taxon>Dikarya</taxon>
        <taxon>Basidiomycota</taxon>
        <taxon>Agaricomycotina</taxon>
        <taxon>Agaricomycetes</taxon>
        <taxon>Agaricomycetidae</taxon>
        <taxon>Agaricales</taxon>
        <taxon>Marasmiineae</taxon>
        <taxon>Marasmiaceae</taxon>
        <taxon>Moniliophthora</taxon>
    </lineage>
</organism>
<dbReference type="OrthoDB" id="89349at2759"/>
<dbReference type="STRING" id="1381753.V2XUD6"/>
<reference evidence="4 5" key="1">
    <citation type="journal article" date="2014" name="BMC Genomics">
        <title>Genome and secretome analysis of the hemibiotrophic fungal pathogen, Moniliophthora roreri, which causes frosty pod rot disease of cacao: mechanisms of the biotrophic and necrotrophic phases.</title>
        <authorList>
            <person name="Meinhardt L.W."/>
            <person name="Costa G.G.L."/>
            <person name="Thomazella D.P.T."/>
            <person name="Teixeira P.J.P.L."/>
            <person name="Carazzolle M.F."/>
            <person name="Schuster S.C."/>
            <person name="Carlson J.E."/>
            <person name="Guiltinan M.J."/>
            <person name="Mieczkowski P."/>
            <person name="Farmer A."/>
            <person name="Ramaraj T."/>
            <person name="Crozier J."/>
            <person name="Davis R.E."/>
            <person name="Shao J."/>
            <person name="Melnick R.L."/>
            <person name="Pereira G.A.G."/>
            <person name="Bailey B.A."/>
        </authorList>
    </citation>
    <scope>NUCLEOTIDE SEQUENCE [LARGE SCALE GENOMIC DNA]</scope>
    <source>
        <strain evidence="4 5">MCA 2997</strain>
    </source>
</reference>
<dbReference type="InterPro" id="IPR013319">
    <property type="entry name" value="GH11/12"/>
</dbReference>
<keyword evidence="2" id="KW-0326">Glycosidase</keyword>
<dbReference type="EMBL" id="AWSO01000027">
    <property type="protein sequence ID" value="ESK97387.1"/>
    <property type="molecule type" value="Genomic_DNA"/>
</dbReference>
<dbReference type="HOGENOM" id="CLU_051064_0_1_1"/>
<evidence type="ECO:0000313" key="5">
    <source>
        <dbReference type="Proteomes" id="UP000017559"/>
    </source>
</evidence>
<dbReference type="KEGG" id="mrr:Moror_17818"/>
<protein>
    <submittedName>
        <fullName evidence="4">Endo--beta-d-glucanase</fullName>
    </submittedName>
</protein>
<dbReference type="Proteomes" id="UP000017559">
    <property type="component" value="Unassembled WGS sequence"/>
</dbReference>
<feature type="chain" id="PRO_5004712547" evidence="3">
    <location>
        <begin position="19"/>
        <end position="244"/>
    </location>
</feature>
<accession>V2XUD6</accession>
<comment type="caution">
    <text evidence="4">The sequence shown here is derived from an EMBL/GenBank/DDBJ whole genome shotgun (WGS) entry which is preliminary data.</text>
</comment>
<name>V2XUD6_MONRO</name>
<feature type="signal peptide" evidence="3">
    <location>
        <begin position="1"/>
        <end position="18"/>
    </location>
</feature>
<dbReference type="InterPro" id="IPR002594">
    <property type="entry name" value="GH12"/>
</dbReference>
<proteinExistence type="inferred from homology"/>
<evidence type="ECO:0000256" key="2">
    <source>
        <dbReference type="RuleBase" id="RU361163"/>
    </source>
</evidence>
<keyword evidence="3" id="KW-0732">Signal</keyword>